<dbReference type="GO" id="GO:0003735">
    <property type="term" value="F:structural constituent of ribosome"/>
    <property type="evidence" value="ECO:0007669"/>
    <property type="project" value="InterPro"/>
</dbReference>
<dbReference type="Gene3D" id="3.90.550.10">
    <property type="entry name" value="Spore Coat Polysaccharide Biosynthesis Protein SpsA, Chain A"/>
    <property type="match status" value="1"/>
</dbReference>
<evidence type="ECO:0000256" key="14">
    <source>
        <dbReference type="ARBA" id="ARBA00023274"/>
    </source>
</evidence>
<evidence type="ECO:0000256" key="9">
    <source>
        <dbReference type="ARBA" id="ARBA00022679"/>
    </source>
</evidence>
<evidence type="ECO:0000256" key="5">
    <source>
        <dbReference type="ARBA" id="ARBA00009083"/>
    </source>
</evidence>
<comment type="similarity">
    <text evidence="4">Belongs to the glycosyltransferase 2 family.</text>
</comment>
<dbReference type="InterPro" id="IPR025993">
    <property type="entry name" value="Ceramide_glucosylTrfase"/>
</dbReference>
<name>G7DU82_MIXOS</name>
<comment type="caution">
    <text evidence="18">The sequence shown here is derived from an EMBL/GenBank/DDBJ whole genome shotgun (WGS) entry which is preliminary data.</text>
</comment>
<evidence type="ECO:0000256" key="17">
    <source>
        <dbReference type="ARBA" id="ARBA00032575"/>
    </source>
</evidence>
<evidence type="ECO:0000256" key="10">
    <source>
        <dbReference type="ARBA" id="ARBA00022692"/>
    </source>
</evidence>
<dbReference type="InterPro" id="IPR001209">
    <property type="entry name" value="Ribosomal_uS14"/>
</dbReference>
<protein>
    <recommendedName>
        <fullName evidence="7">Ceramide glucosyltransferase</fullName>
        <ecNumber evidence="6">2.4.1.80</ecNumber>
    </recommendedName>
    <alternativeName>
        <fullName evidence="16">Glucosylceramide synthase</fullName>
    </alternativeName>
    <alternativeName>
        <fullName evidence="17">UDP-glucose ceramide glucosyltransferase</fullName>
    </alternativeName>
    <alternativeName>
        <fullName evidence="15">UDP-glucose:N-acylsphingosine D-glucosyltransferase</fullName>
    </alternativeName>
</protein>
<evidence type="ECO:0000256" key="7">
    <source>
        <dbReference type="ARBA" id="ARBA00019988"/>
    </source>
</evidence>
<dbReference type="Pfam" id="PF13506">
    <property type="entry name" value="Glyco_transf_21"/>
    <property type="match status" value="1"/>
</dbReference>
<keyword evidence="9" id="KW-0808">Transferase</keyword>
<dbReference type="GO" id="GO:0005840">
    <property type="term" value="C:ribosome"/>
    <property type="evidence" value="ECO:0007669"/>
    <property type="project" value="UniProtKB-KW"/>
</dbReference>
<comment type="similarity">
    <text evidence="5">Belongs to the universal ribosomal protein uS14 family.</text>
</comment>
<dbReference type="GO" id="GO:0016020">
    <property type="term" value="C:membrane"/>
    <property type="evidence" value="ECO:0007669"/>
    <property type="project" value="UniProtKB-SubCell"/>
</dbReference>
<keyword evidence="10" id="KW-0812">Transmembrane</keyword>
<keyword evidence="14" id="KW-0687">Ribonucleoprotein</keyword>
<dbReference type="InterPro" id="IPR029044">
    <property type="entry name" value="Nucleotide-diphossugar_trans"/>
</dbReference>
<evidence type="ECO:0000256" key="3">
    <source>
        <dbReference type="ARBA" id="ARBA00004991"/>
    </source>
</evidence>
<evidence type="ECO:0000313" key="19">
    <source>
        <dbReference type="Proteomes" id="UP000009131"/>
    </source>
</evidence>
<dbReference type="EMBL" id="BABT02000028">
    <property type="protein sequence ID" value="GAA94142.1"/>
    <property type="molecule type" value="Genomic_DNA"/>
</dbReference>
<dbReference type="InParanoid" id="G7DU82"/>
<comment type="pathway">
    <text evidence="2">Lipid metabolism; sphingolipid metabolism.</text>
</comment>
<proteinExistence type="inferred from homology"/>
<dbReference type="HOGENOM" id="CLU_030898_1_0_1"/>
<reference evidence="18 19" key="1">
    <citation type="journal article" date="2011" name="J. Gen. Appl. Microbiol.">
        <title>Draft genome sequencing of the enigmatic basidiomycete Mixia osmundae.</title>
        <authorList>
            <person name="Nishida H."/>
            <person name="Nagatsuka Y."/>
            <person name="Sugiyama J."/>
        </authorList>
    </citation>
    <scope>NUCLEOTIDE SEQUENCE [LARGE SCALE GENOMIC DNA]</scope>
    <source>
        <strain evidence="19">CBS 9802 / IAM 14324 / JCM 22182 / KY 12970</strain>
    </source>
</reference>
<evidence type="ECO:0000256" key="8">
    <source>
        <dbReference type="ARBA" id="ARBA00022676"/>
    </source>
</evidence>
<sequence>MVKQYPARVLRDIKRREAFASTELLRKAYLYVARNEMLPVQIRTQAQLSLQSPAIFSTASRPSAPKNRCVETGRGRGVLGKIGLCRHQFKLKATRGELNGWSKASCFVMEERQSAATFSWPLAAQLACVVWVSAMYAIGNLGRYVARSRYTGQFEQPKPTTAQPGVTILRPLRGLDCNLYDNLEASFRQDYADKEIICSVASSADQAIPIVNDLIAKYPAVKAKLLIGEQDVGVNPKINNLVRSYHEATHDLLWILDANVLMDVGALTRAVQALQSTSGSRSIGLVHHVPFALMPDVSLGARIEQVFLCTTHAKMYLAINFLRVDSCVMGKSTLFRRSDLNVATTKRAARSKSTNAATGLEAFGRYLGEDNMIGSAIWHDLGYRHAMSVDVAGNTIGSMALSSYFWRRVRWIRVRKYMVTASTLVEPLTESVVCGIMIAYGFNRLLPIWLVLLLHFGSWYATDVAVYHALQRAAPYESGRAAHDGPGVAFFRAWILRELSALPIWIFAMAGDRVGWRDDGKQYRVRSNGEVEEAAAEPPGQLQKGLLWLWRKGPLHGRRSGYRVLPVDTPTIR</sequence>
<evidence type="ECO:0000256" key="16">
    <source>
        <dbReference type="ARBA" id="ARBA00031543"/>
    </source>
</evidence>
<dbReference type="AlphaFoldDB" id="G7DU82"/>
<dbReference type="Gene3D" id="1.10.287.1480">
    <property type="match status" value="1"/>
</dbReference>
<keyword evidence="8" id="KW-0328">Glycosyltransferase</keyword>
<dbReference type="CDD" id="cd02520">
    <property type="entry name" value="Glucosylceramide_synthase"/>
    <property type="match status" value="1"/>
</dbReference>
<evidence type="ECO:0000256" key="15">
    <source>
        <dbReference type="ARBA" id="ARBA00031017"/>
    </source>
</evidence>
<evidence type="ECO:0000256" key="11">
    <source>
        <dbReference type="ARBA" id="ARBA00022980"/>
    </source>
</evidence>
<keyword evidence="12" id="KW-1133">Transmembrane helix</keyword>
<dbReference type="SUPFAM" id="SSF53448">
    <property type="entry name" value="Nucleotide-diphospho-sugar transferases"/>
    <property type="match status" value="1"/>
</dbReference>
<dbReference type="eggNOG" id="KOG1741">
    <property type="taxonomic scope" value="Eukaryota"/>
</dbReference>
<reference evidence="18 19" key="2">
    <citation type="journal article" date="2012" name="Open Biol.">
        <title>Characteristics of nucleosomes and linker DNA regions on the genome of the basidiomycete Mixia osmundae revealed by mono- and dinucleosome mapping.</title>
        <authorList>
            <person name="Nishida H."/>
            <person name="Kondo S."/>
            <person name="Matsumoto T."/>
            <person name="Suzuki Y."/>
            <person name="Yoshikawa H."/>
            <person name="Taylor T.D."/>
            <person name="Sugiyama J."/>
        </authorList>
    </citation>
    <scope>NUCLEOTIDE SEQUENCE [LARGE SCALE GENOMIC DNA]</scope>
    <source>
        <strain evidence="19">CBS 9802 / IAM 14324 / JCM 22182 / KY 12970</strain>
    </source>
</reference>
<dbReference type="GO" id="GO:0006412">
    <property type="term" value="P:translation"/>
    <property type="evidence" value="ECO:0007669"/>
    <property type="project" value="InterPro"/>
</dbReference>
<dbReference type="UniPathway" id="UPA00222"/>
<comment type="subcellular location">
    <subcellularLocation>
        <location evidence="1">Membrane</location>
        <topology evidence="1">Multi-pass membrane protein</topology>
    </subcellularLocation>
</comment>
<dbReference type="SUPFAM" id="SSF57716">
    <property type="entry name" value="Glucocorticoid receptor-like (DNA-binding domain)"/>
    <property type="match status" value="1"/>
</dbReference>
<evidence type="ECO:0000256" key="13">
    <source>
        <dbReference type="ARBA" id="ARBA00023136"/>
    </source>
</evidence>
<dbReference type="OrthoDB" id="1483400at2759"/>
<dbReference type="GO" id="GO:1990904">
    <property type="term" value="C:ribonucleoprotein complex"/>
    <property type="evidence" value="ECO:0007669"/>
    <property type="project" value="UniProtKB-KW"/>
</dbReference>
<comment type="pathway">
    <text evidence="3">Sphingolipid metabolism.</text>
</comment>
<evidence type="ECO:0000256" key="6">
    <source>
        <dbReference type="ARBA" id="ARBA00012699"/>
    </source>
</evidence>
<gene>
    <name evidence="18" type="primary">Mo00790</name>
    <name evidence="18" type="ORF">E5Q_00790</name>
</gene>
<dbReference type="Pfam" id="PF00253">
    <property type="entry name" value="Ribosomal_S14"/>
    <property type="match status" value="1"/>
</dbReference>
<evidence type="ECO:0000256" key="4">
    <source>
        <dbReference type="ARBA" id="ARBA00006739"/>
    </source>
</evidence>
<keyword evidence="11" id="KW-0689">Ribosomal protein</keyword>
<keyword evidence="13" id="KW-0472">Membrane</keyword>
<dbReference type="eggNOG" id="KOG2547">
    <property type="taxonomic scope" value="Eukaryota"/>
</dbReference>
<dbReference type="EC" id="2.4.1.80" evidence="6"/>
<evidence type="ECO:0000313" key="18">
    <source>
        <dbReference type="EMBL" id="GAA94142.1"/>
    </source>
</evidence>
<dbReference type="Proteomes" id="UP000009131">
    <property type="component" value="Unassembled WGS sequence"/>
</dbReference>
<evidence type="ECO:0000256" key="12">
    <source>
        <dbReference type="ARBA" id="ARBA00022989"/>
    </source>
</evidence>
<dbReference type="GO" id="GO:0006679">
    <property type="term" value="P:glucosylceramide biosynthetic process"/>
    <property type="evidence" value="ECO:0007669"/>
    <property type="project" value="TreeGrafter"/>
</dbReference>
<dbReference type="PANTHER" id="PTHR12726:SF0">
    <property type="entry name" value="CERAMIDE GLUCOSYLTRANSFERASE"/>
    <property type="match status" value="1"/>
</dbReference>
<evidence type="ECO:0000256" key="1">
    <source>
        <dbReference type="ARBA" id="ARBA00004141"/>
    </source>
</evidence>
<dbReference type="STRING" id="764103.G7DU82"/>
<accession>G7DU82</accession>
<evidence type="ECO:0000256" key="2">
    <source>
        <dbReference type="ARBA" id="ARBA00004760"/>
    </source>
</evidence>
<dbReference type="PANTHER" id="PTHR12726">
    <property type="entry name" value="CERAMIDE GLUCOSYLTRANSFERASE"/>
    <property type="match status" value="1"/>
</dbReference>
<dbReference type="GO" id="GO:0008120">
    <property type="term" value="F:ceramide glucosyltransferase activity"/>
    <property type="evidence" value="ECO:0007669"/>
    <property type="project" value="UniProtKB-EC"/>
</dbReference>
<keyword evidence="19" id="KW-1185">Reference proteome</keyword>
<organism evidence="18 19">
    <name type="scientific">Mixia osmundae (strain CBS 9802 / IAM 14324 / JCM 22182 / KY 12970)</name>
    <dbReference type="NCBI Taxonomy" id="764103"/>
    <lineage>
        <taxon>Eukaryota</taxon>
        <taxon>Fungi</taxon>
        <taxon>Dikarya</taxon>
        <taxon>Basidiomycota</taxon>
        <taxon>Pucciniomycotina</taxon>
        <taxon>Mixiomycetes</taxon>
        <taxon>Mixiales</taxon>
        <taxon>Mixiaceae</taxon>
        <taxon>Mixia</taxon>
    </lineage>
</organism>